<feature type="transmembrane region" description="Helical" evidence="1">
    <location>
        <begin position="240"/>
        <end position="258"/>
    </location>
</feature>
<feature type="transmembrane region" description="Helical" evidence="1">
    <location>
        <begin position="20"/>
        <end position="37"/>
    </location>
</feature>
<feature type="transmembrane region" description="Helical" evidence="1">
    <location>
        <begin position="315"/>
        <end position="337"/>
    </location>
</feature>
<comment type="caution">
    <text evidence="3">The sequence shown here is derived from an EMBL/GenBank/DDBJ whole genome shotgun (WGS) entry which is preliminary data.</text>
</comment>
<feature type="transmembrane region" description="Helical" evidence="1">
    <location>
        <begin position="343"/>
        <end position="364"/>
    </location>
</feature>
<evidence type="ECO:0000256" key="1">
    <source>
        <dbReference type="SAM" id="Phobius"/>
    </source>
</evidence>
<evidence type="ECO:0000313" key="3">
    <source>
        <dbReference type="EMBL" id="MFB8772387.1"/>
    </source>
</evidence>
<keyword evidence="1" id="KW-0472">Membrane</keyword>
<feature type="transmembrane region" description="Helical" evidence="1">
    <location>
        <begin position="205"/>
        <end position="228"/>
    </location>
</feature>
<feature type="transmembrane region" description="Helical" evidence="1">
    <location>
        <begin position="140"/>
        <end position="163"/>
    </location>
</feature>
<dbReference type="Proteomes" id="UP001585080">
    <property type="component" value="Unassembled WGS sequence"/>
</dbReference>
<organism evidence="3 4">
    <name type="scientific">Streptomyces broussonetiae</name>
    <dbReference type="NCBI Taxonomy" id="2686304"/>
    <lineage>
        <taxon>Bacteria</taxon>
        <taxon>Bacillati</taxon>
        <taxon>Actinomycetota</taxon>
        <taxon>Actinomycetes</taxon>
        <taxon>Kitasatosporales</taxon>
        <taxon>Streptomycetaceae</taxon>
        <taxon>Streptomyces</taxon>
    </lineage>
</organism>
<feature type="transmembrane region" description="Helical" evidence="1">
    <location>
        <begin position="49"/>
        <end position="72"/>
    </location>
</feature>
<dbReference type="InterPro" id="IPR052529">
    <property type="entry name" value="Bact_Transport_Assoc"/>
</dbReference>
<gene>
    <name evidence="3" type="ORF">VSS16_06515</name>
</gene>
<feature type="transmembrane region" description="Helical" evidence="1">
    <location>
        <begin position="270"/>
        <end position="294"/>
    </location>
</feature>
<accession>A0ABV5E6C9</accession>
<dbReference type="PANTHER" id="PTHR30590">
    <property type="entry name" value="INNER MEMBRANE PROTEIN"/>
    <property type="match status" value="1"/>
</dbReference>
<reference evidence="3 4" key="1">
    <citation type="submission" date="2024-01" db="EMBL/GenBank/DDBJ databases">
        <title>Genome mining of biosynthetic gene clusters to explore secondary metabolites of Streptomyces sp.</title>
        <authorList>
            <person name="Baig A."/>
            <person name="Ajitkumar Shintre N."/>
            <person name="Kumar H."/>
            <person name="Anbarasu A."/>
            <person name="Ramaiah S."/>
        </authorList>
    </citation>
    <scope>NUCLEOTIDE SEQUENCE [LARGE SCALE GENOMIC DNA]</scope>
    <source>
        <strain evidence="3 4">A57</strain>
    </source>
</reference>
<feature type="domain" description="DUF418" evidence="2">
    <location>
        <begin position="221"/>
        <end position="381"/>
    </location>
</feature>
<keyword evidence="1" id="KW-0812">Transmembrane</keyword>
<sequence>MFLVSAPSPARARVREVDVLRGFALFGILLVNASVMAGPRVESGRADDVAAWLVTALVAGKFYPLFAFLFGYSFVLQRAAAERAGAPFAPRHLRRLLCLLALGLAHGVLLFSGDVLMVYAALSLVLFALRDIAPRTAVRVAVWLVVGCAAFLLAWGLFTVVYAQPLRAGAVAAWAQERAAAYRGGPGSVVEANLRRLRDTLGWNVLYALDILAALLVGLAAGRVGLLADVGRYRAVMRRVVRWGLPVGLGGGVVMAVCRNGPLDSRWYDVGSAVGVLTGPALTAAYACGLLVWVAGTGGGRRVGAVLGSAGRLALTNYLGQSLVMAVVFTGYGLGLYGWTGTLALLAGCLVLYGVQLAVSGWVVRRFRYGPAEWLLRAVTLARRP</sequence>
<protein>
    <submittedName>
        <fullName evidence="3">DUF418 domain-containing protein</fullName>
    </submittedName>
</protein>
<feature type="transmembrane region" description="Helical" evidence="1">
    <location>
        <begin position="116"/>
        <end position="133"/>
    </location>
</feature>
<evidence type="ECO:0000313" key="4">
    <source>
        <dbReference type="Proteomes" id="UP001585080"/>
    </source>
</evidence>
<keyword evidence="4" id="KW-1185">Reference proteome</keyword>
<dbReference type="EMBL" id="JAYMRP010000004">
    <property type="protein sequence ID" value="MFB8772387.1"/>
    <property type="molecule type" value="Genomic_DNA"/>
</dbReference>
<keyword evidence="1" id="KW-1133">Transmembrane helix</keyword>
<name>A0ABV5E6C9_9ACTN</name>
<dbReference type="Pfam" id="PF04235">
    <property type="entry name" value="DUF418"/>
    <property type="match status" value="1"/>
</dbReference>
<dbReference type="InterPro" id="IPR007349">
    <property type="entry name" value="DUF418"/>
</dbReference>
<dbReference type="RefSeq" id="WP_376731347.1">
    <property type="nucleotide sequence ID" value="NZ_JAYMRP010000004.1"/>
</dbReference>
<proteinExistence type="predicted"/>
<evidence type="ECO:0000259" key="2">
    <source>
        <dbReference type="Pfam" id="PF04235"/>
    </source>
</evidence>
<dbReference type="PANTHER" id="PTHR30590:SF2">
    <property type="entry name" value="INNER MEMBRANE PROTEIN"/>
    <property type="match status" value="1"/>
</dbReference>